<accession>A0ABR7TM20</accession>
<dbReference type="PANTHER" id="PTHR43328">
    <property type="entry name" value="ACETYLTRANSFERASE-RELATED"/>
    <property type="match status" value="1"/>
</dbReference>
<name>A0ABR7TM20_9BACT</name>
<keyword evidence="3" id="KW-1185">Reference proteome</keyword>
<organism evidence="2 3">
    <name type="scientific">Chitinophaga qingshengii</name>
    <dbReference type="NCBI Taxonomy" id="1569794"/>
    <lineage>
        <taxon>Bacteria</taxon>
        <taxon>Pseudomonadati</taxon>
        <taxon>Bacteroidota</taxon>
        <taxon>Chitinophagia</taxon>
        <taxon>Chitinophagales</taxon>
        <taxon>Chitinophagaceae</taxon>
        <taxon>Chitinophaga</taxon>
    </lineage>
</organism>
<evidence type="ECO:0000313" key="3">
    <source>
        <dbReference type="Proteomes" id="UP000659124"/>
    </source>
</evidence>
<feature type="domain" description="N-acetyltransferase" evidence="1">
    <location>
        <begin position="7"/>
        <end position="136"/>
    </location>
</feature>
<gene>
    <name evidence="2" type="ORF">ICL07_11590</name>
</gene>
<proteinExistence type="predicted"/>
<reference evidence="2 3" key="1">
    <citation type="submission" date="2020-09" db="EMBL/GenBank/DDBJ databases">
        <title>Genome sequences of type strains of Chitinophaga qingshengii and Chitinophaga varians.</title>
        <authorList>
            <person name="Kittiwongwattana C."/>
        </authorList>
    </citation>
    <scope>NUCLEOTIDE SEQUENCE [LARGE SCALE GENOMIC DNA]</scope>
    <source>
        <strain evidence="2 3">JCM 30026</strain>
    </source>
</reference>
<dbReference type="SUPFAM" id="SSF55729">
    <property type="entry name" value="Acyl-CoA N-acyltransferases (Nat)"/>
    <property type="match status" value="1"/>
</dbReference>
<dbReference type="Pfam" id="PF13302">
    <property type="entry name" value="Acetyltransf_3"/>
    <property type="match status" value="1"/>
</dbReference>
<dbReference type="InterPro" id="IPR000182">
    <property type="entry name" value="GNAT_dom"/>
</dbReference>
<protein>
    <submittedName>
        <fullName evidence="2">GNAT family N-acetyltransferase</fullName>
    </submittedName>
</protein>
<dbReference type="InterPro" id="IPR016181">
    <property type="entry name" value="Acyl_CoA_acyltransferase"/>
</dbReference>
<evidence type="ECO:0000259" key="1">
    <source>
        <dbReference type="Pfam" id="PF13302"/>
    </source>
</evidence>
<dbReference type="PANTHER" id="PTHR43328:SF1">
    <property type="entry name" value="N-ACETYLTRANSFERASE DOMAIN-CONTAINING PROTEIN"/>
    <property type="match status" value="1"/>
</dbReference>
<evidence type="ECO:0000313" key="2">
    <source>
        <dbReference type="EMBL" id="MBC9931023.1"/>
    </source>
</evidence>
<comment type="caution">
    <text evidence="2">The sequence shown here is derived from an EMBL/GenBank/DDBJ whole genome shotgun (WGS) entry which is preliminary data.</text>
</comment>
<dbReference type="RefSeq" id="WP_188088060.1">
    <property type="nucleotide sequence ID" value="NZ_JACVFC010000001.1"/>
</dbReference>
<sequence length="160" mass="18062">MANNPEIVLRKTVVDDLQVLFVFQTDKEGGYLAAFMPKDPADKAAYLQKYTKLLNEPTVHMCTILVNNVIAGSVSKFEMEGKAEITYWIDKKFWGKGVATKALTDFLTIEDARPIWGRVAFDNIGSQRVLEKCNFTKVGTDKGFANARQAEIEEFIYKLV</sequence>
<dbReference type="Proteomes" id="UP000659124">
    <property type="component" value="Unassembled WGS sequence"/>
</dbReference>
<dbReference type="EMBL" id="JACVFC010000001">
    <property type="protein sequence ID" value="MBC9931023.1"/>
    <property type="molecule type" value="Genomic_DNA"/>
</dbReference>
<dbReference type="Gene3D" id="3.40.630.30">
    <property type="match status" value="1"/>
</dbReference>